<dbReference type="EMBL" id="LN868939">
    <property type="protein sequence ID" value="CRY81602.1"/>
    <property type="molecule type" value="Genomic_DNA"/>
</dbReference>
<dbReference type="KEGG" id="nfr:ERS450000_04503"/>
<dbReference type="AlphaFoldDB" id="A0A0H5P1T2"/>
<organism evidence="1 2">
    <name type="scientific">Nocardia farcinica</name>
    <dbReference type="NCBI Taxonomy" id="37329"/>
    <lineage>
        <taxon>Bacteria</taxon>
        <taxon>Bacillati</taxon>
        <taxon>Actinomycetota</taxon>
        <taxon>Actinomycetes</taxon>
        <taxon>Mycobacteriales</taxon>
        <taxon>Nocardiaceae</taxon>
        <taxon>Nocardia</taxon>
    </lineage>
</organism>
<dbReference type="Proteomes" id="UP000057820">
    <property type="component" value="Plasmid 2"/>
</dbReference>
<proteinExistence type="predicted"/>
<name>A0A0H5P1T2_NOCFR</name>
<gene>
    <name evidence="1" type="ORF">ERS450000_04503</name>
</gene>
<dbReference type="GeneID" id="61135942"/>
<reference evidence="2" key="1">
    <citation type="submission" date="2015-03" db="EMBL/GenBank/DDBJ databases">
        <authorList>
            <consortium name="Pathogen Informatics"/>
        </authorList>
    </citation>
    <scope>NUCLEOTIDE SEQUENCE [LARGE SCALE GENOMIC DNA]</scope>
    <source>
        <strain evidence="2">NCTC11134</strain>
        <plasmid evidence="2">2</plasmid>
    </source>
</reference>
<keyword evidence="1" id="KW-0614">Plasmid</keyword>
<geneLocation type="plasmid" evidence="1">
    <name>2</name>
</geneLocation>
<sequence>MTTLLSLLIAAAVFAFAYRLVRREPVSSLLLEQFRPSDLLRDSDPGYYDDQRQYRDIAAARSVEDEQRAA</sequence>
<protein>
    <submittedName>
        <fullName evidence="1">Uncharacterized protein</fullName>
    </submittedName>
</protein>
<evidence type="ECO:0000313" key="2">
    <source>
        <dbReference type="Proteomes" id="UP000057820"/>
    </source>
</evidence>
<evidence type="ECO:0000313" key="1">
    <source>
        <dbReference type="EMBL" id="CRY81602.1"/>
    </source>
</evidence>
<dbReference type="RefSeq" id="WP_011211901.1">
    <property type="nucleotide sequence ID" value="NZ_CAACYE020000001.1"/>
</dbReference>
<accession>A0A0H5P1T2</accession>